<feature type="domain" description="J" evidence="2">
    <location>
        <begin position="1551"/>
        <end position="1610"/>
    </location>
</feature>
<evidence type="ECO:0000313" key="3">
    <source>
        <dbReference type="EMBL" id="KAK9822709.1"/>
    </source>
</evidence>
<feature type="region of interest" description="Disordered" evidence="1">
    <location>
        <begin position="445"/>
        <end position="506"/>
    </location>
</feature>
<sequence>MAAMDHLIGQMRRNQEPQTPPDCVARFMCTKHSWRGKYRRIFCITPRALVTQHPDTLTITNTWSFVGEPDIDAVGVGASDLEDQDFTMSVRQDAKSKYKTTRFSCKQRAALLTVMYQCMAHAADSGQCGIAMKMLGSPSTFAAYKLRKGRWVECRLRITAFAMERLDASGDVRWRLDVRQAASPAARLLAPAPGDPALAFALFGRVGRSPRVYASSERDSLLKALQAAALKRLGITLAVDTQAGVTGAELLRAVAAAERERAAAPGEAPLGQWAAVRIRSHAAAPLTTQALLASSEEAQAALQEGGEGRRRGVARRLVLTAGAFLERRPATYEVAERRQLAALAALVCFAGEPTWLALEWTDGAPAAMYITPHRDALAAALLDAAQVSAGRPIPVLAQHTFPGNVILASRATSGLAPPSLHDPELEKMCLAHLAAAAKEALAALPDAPPDERRAAGSGGGGGDSTANASDASSDQFSVGSPEAAPRRRGGGGLLAQRERGGGARGASLRLAAPAGQAASQEAVQELLQRVAEANACLPYAGIAPPARPDEAVLVALLSLLPPPPPPDANLPPPQAREAGRTIALLQCLQRLATAGAAASSIVATPGSLARVFAALACGHDGVAGEAARLLTRLWAPAAARTGQPPWALPRPLGGGEAADPHTLNSLEDSIAARAAKTACLAPPGRAAALLGVLGGRSGGGAGGPLATMAAGEALVAVVVEPGARSTDPILRHALLAEAGALGRPLFALFSHPAARVLDAAALVMRAVAEGGASAAAPMREAALAEGALLTHLLAALSAQGARAQLSRDLVALWADEYGPALGVLRAALPTGLMRYLNQPRPRAPSPPQPPPRAAPGPDAPPAGPEHVMSPPPQRGQAPARSSAASPLSPVASPPLSPRSAEAAARRRTLSPKSSLDAPGGLPPAEALSNGDRGTVPVSPSAGGSGSGAVAGANGQLGGRKSEDRGAGAAAGPPQRGLKGNWDALWAAVARDHCHAGLIWNETTRAELHEALQAEAAVLAAGRARGAGGAGREAAWNHGEFAVAYPSLGAHLCLGGVYVRLLLEGLDQGAVEKVPAPREVVAALLRHFLGAADVELHRGSEAAEAERVLCARAMAALYHHHAAAIGAFEGVAHVTALLDVTLSKPLRHCLLRLAEALLLPAAAREDERAARAATANASAFVAAGGVQLAVDLVAGAHEARERTQAPLQTQLIAYTSHAVEVKEWFYWPGGDGAERAGPLSKDEIKHFFHRDKVGMETRFWAAGMAEPQPLEALRELRWLVSTGAGTLGAFEAAEIALRVLHALVQGQAASDASGRPLLPLPRVRRQLASPACLPHLAQVLLTGEPALVSLGAALLEEVLAPNADALGGLAQTGALFFALAYCGSNLAEVARLLQTAHLAQRAGGASGAEGGILAQRSALGVLVPEALLHMLASYGAGAFAAALVGDSDTPELIWTHRMRAQRLVPEMHRHLGDFPRRLGEHCHAVYEYVACPPVGYPELADELWCHRYYLRNLCAERFADWPIVDHVPLLQALLDAWRAEAARKPMSMSEADACAVLELAPDVDTSGVSEEALKAAYRRLARRWHPDRNPAGRERFQAVQAAYERLQAGAAAGTGPQPWRLLLLLRAQCILYRRYPGVLAPFKYAGYPLLLAAVTLPPGGGTSAVHFLAPERAPQLQAAVELCWLTCVASELNGEELTRSGGVAALGRLLQRCLAVLPADAPPTAPAAGIAANCLRAFAGMAAFANARAELAARPALVGDIVRACGLERATAAVEAALQAITQMAALPALQELLLEAGVLAWVVPLLFGYDATLEARSAAPAPGASAVRELAAADGIAVDAPSGAASAGSGGGGGKGGEEAARGGADSGPAFLGLDNERNIVQVARNRLAALAARALARVAGMLAGPLASAPCAGAMRGLAALLTPALAGRLGDADPRALLGHLSSSLLTPQVVWNAAMREEVLAKLEAARVDPGAAPPAAAFRFKALEGELVVAGVFVRVFNEQPAAALADPAAFCRGLVTYVHAQAAPAAFAQAAADSAAAARSGNKAGAEAAARRRAHLVAALTALRGVVEAHARLAALFASRSALQPLLNCIEPACQRLHAAPAGAPVAASVAARSGDAGAAADSTAPASGGGGAGEGAAAREDVTQRAHEVDIAAQALAVLVRLTAHAGCVDALAEERALLLALWAVHRPPSPTARLLALRLLHAVAATPAAAWAAAAHAGALYLLAALLPPPAAATAAERESEATVRAAIASLLGRLAAQPLHGPRVALLLGRLLPPGLVAALLEGPGEAVLEALATASETPERLWNREMALTTAEEVAALAAAARLEQARGRREWALPEDFQLRFENEAAELFVGGVYVRMFLRDSRFPLRSPKTFLEGLLAAYTARAAADGDAGTALVLAVAATTLLVEHPALAEHGAALGYVDALLRLLATNLPPAAGAAAGGARPSDADELGGSALRLLHALAGAPAGAEALSRASPPALPTLLGALRWGLAGSLLALETLARALAPANRMRDTLIAAALGCGLVPLLLAKLDWRRSDGGRGAGAGAGAKGAVDAQDQAEAAERVLAVAVLRALAAEGEHASAVNELLDASDVWAAYRGQRHDLFLPAGAGAKGGVVSALAGSEVARFALPAPEPPPPALDAAGGPGAGAEAAPEKQAQGALQAPGTGGEGVSERDMASLSPVRSDGTLEKKEVDFNPLA</sequence>
<dbReference type="GO" id="GO:0007032">
    <property type="term" value="P:endosome organization"/>
    <property type="evidence" value="ECO:0007669"/>
    <property type="project" value="InterPro"/>
</dbReference>
<dbReference type="PROSITE" id="PS50076">
    <property type="entry name" value="DNAJ_2"/>
    <property type="match status" value="1"/>
</dbReference>
<gene>
    <name evidence="3" type="ORF">WJX81_005943</name>
</gene>
<feature type="region of interest" description="Disordered" evidence="1">
    <location>
        <begin position="836"/>
        <end position="975"/>
    </location>
</feature>
<dbReference type="PANTHER" id="PTHR36983">
    <property type="entry name" value="DNAJ HOMOLOG SUBFAMILY C MEMBER 13"/>
    <property type="match status" value="1"/>
</dbReference>
<feature type="region of interest" description="Disordered" evidence="1">
    <location>
        <begin position="2124"/>
        <end position="2146"/>
    </location>
</feature>
<feature type="compositionally biased region" description="Pro residues" evidence="1">
    <location>
        <begin position="841"/>
        <end position="873"/>
    </location>
</feature>
<dbReference type="GO" id="GO:0010008">
    <property type="term" value="C:endosome membrane"/>
    <property type="evidence" value="ECO:0007669"/>
    <property type="project" value="TreeGrafter"/>
</dbReference>
<dbReference type="InterPro" id="IPR001623">
    <property type="entry name" value="DnaJ_domain"/>
</dbReference>
<keyword evidence="4" id="KW-1185">Reference proteome</keyword>
<dbReference type="InterPro" id="IPR044978">
    <property type="entry name" value="GRV2/DNAJC13"/>
</dbReference>
<evidence type="ECO:0000256" key="1">
    <source>
        <dbReference type="SAM" id="MobiDB-lite"/>
    </source>
</evidence>
<feature type="compositionally biased region" description="Low complexity" evidence="1">
    <location>
        <begin position="877"/>
        <end position="890"/>
    </location>
</feature>
<dbReference type="InterPro" id="IPR025640">
    <property type="entry name" value="GYF_2"/>
</dbReference>
<dbReference type="GO" id="GO:0006898">
    <property type="term" value="P:receptor-mediated endocytosis"/>
    <property type="evidence" value="ECO:0007669"/>
    <property type="project" value="TreeGrafter"/>
</dbReference>
<dbReference type="CDD" id="cd06257">
    <property type="entry name" value="DnaJ"/>
    <property type="match status" value="1"/>
</dbReference>
<protein>
    <recommendedName>
        <fullName evidence="2">J domain-containing protein</fullName>
    </recommendedName>
</protein>
<dbReference type="InterPro" id="IPR016024">
    <property type="entry name" value="ARM-type_fold"/>
</dbReference>
<dbReference type="InterPro" id="IPR036869">
    <property type="entry name" value="J_dom_sf"/>
</dbReference>
<comment type="caution">
    <text evidence="3">The sequence shown here is derived from an EMBL/GenBank/DDBJ whole genome shotgun (WGS) entry which is preliminary data.</text>
</comment>
<dbReference type="SMART" id="SM00271">
    <property type="entry name" value="DnaJ"/>
    <property type="match status" value="1"/>
</dbReference>
<organism evidence="3 4">
    <name type="scientific">Elliptochloris bilobata</name>
    <dbReference type="NCBI Taxonomy" id="381761"/>
    <lineage>
        <taxon>Eukaryota</taxon>
        <taxon>Viridiplantae</taxon>
        <taxon>Chlorophyta</taxon>
        <taxon>core chlorophytes</taxon>
        <taxon>Trebouxiophyceae</taxon>
        <taxon>Trebouxiophyceae incertae sedis</taxon>
        <taxon>Elliptochloris clade</taxon>
        <taxon>Elliptochloris</taxon>
    </lineage>
</organism>
<accession>A0AAW1QMP1</accession>
<feature type="region of interest" description="Disordered" evidence="1">
    <location>
        <begin position="2638"/>
        <end position="2709"/>
    </location>
</feature>
<dbReference type="SUPFAM" id="SSF46565">
    <property type="entry name" value="Chaperone J-domain"/>
    <property type="match status" value="1"/>
</dbReference>
<feature type="region of interest" description="Disordered" evidence="1">
    <location>
        <begin position="1844"/>
        <end position="1863"/>
    </location>
</feature>
<dbReference type="SUPFAM" id="SSF48371">
    <property type="entry name" value="ARM repeat"/>
    <property type="match status" value="1"/>
</dbReference>
<dbReference type="InterPro" id="IPR045802">
    <property type="entry name" value="GRV2/DNAJC13_N"/>
</dbReference>
<name>A0AAW1QMP1_9CHLO</name>
<feature type="compositionally biased region" description="Low complexity" evidence="1">
    <location>
        <begin position="464"/>
        <end position="483"/>
    </location>
</feature>
<dbReference type="GO" id="GO:2000641">
    <property type="term" value="P:regulation of early endosome to late endosome transport"/>
    <property type="evidence" value="ECO:0007669"/>
    <property type="project" value="InterPro"/>
</dbReference>
<reference evidence="3 4" key="1">
    <citation type="journal article" date="2024" name="Nat. Commun.">
        <title>Phylogenomics reveals the evolutionary origins of lichenization in chlorophyte algae.</title>
        <authorList>
            <person name="Puginier C."/>
            <person name="Libourel C."/>
            <person name="Otte J."/>
            <person name="Skaloud P."/>
            <person name="Haon M."/>
            <person name="Grisel S."/>
            <person name="Petersen M."/>
            <person name="Berrin J.G."/>
            <person name="Delaux P.M."/>
            <person name="Dal Grande F."/>
            <person name="Keller J."/>
        </authorList>
    </citation>
    <scope>NUCLEOTIDE SEQUENCE [LARGE SCALE GENOMIC DNA]</scope>
    <source>
        <strain evidence="3 4">SAG 245.80</strain>
    </source>
</reference>
<evidence type="ECO:0000259" key="2">
    <source>
        <dbReference type="PROSITE" id="PS50076"/>
    </source>
</evidence>
<dbReference type="Proteomes" id="UP001445335">
    <property type="component" value="Unassembled WGS sequence"/>
</dbReference>
<dbReference type="Pfam" id="PF19432">
    <property type="entry name" value="RME-8_N"/>
    <property type="match status" value="4"/>
</dbReference>
<feature type="compositionally biased region" description="Low complexity" evidence="1">
    <location>
        <begin position="2658"/>
        <end position="2670"/>
    </location>
</feature>
<proteinExistence type="predicted"/>
<dbReference type="EMBL" id="JALJOU010000084">
    <property type="protein sequence ID" value="KAK9822709.1"/>
    <property type="molecule type" value="Genomic_DNA"/>
</dbReference>
<dbReference type="Gene3D" id="1.10.287.110">
    <property type="entry name" value="DnaJ domain"/>
    <property type="match status" value="1"/>
</dbReference>
<evidence type="ECO:0000313" key="4">
    <source>
        <dbReference type="Proteomes" id="UP001445335"/>
    </source>
</evidence>
<dbReference type="Pfam" id="PF00226">
    <property type="entry name" value="DnaJ"/>
    <property type="match status" value="1"/>
</dbReference>
<dbReference type="PANTHER" id="PTHR36983:SF2">
    <property type="entry name" value="DNAJ HOMOLOG SUBFAMILY C MEMBER 13"/>
    <property type="match status" value="1"/>
</dbReference>
<dbReference type="Pfam" id="PF14237">
    <property type="entry name" value="GYF_2"/>
    <property type="match status" value="1"/>
</dbReference>
<feature type="compositionally biased region" description="Basic and acidic residues" evidence="1">
    <location>
        <begin position="2696"/>
        <end position="2709"/>
    </location>
</feature>